<feature type="compositionally biased region" description="Basic residues" evidence="1">
    <location>
        <begin position="163"/>
        <end position="177"/>
    </location>
</feature>
<evidence type="ECO:0000313" key="4">
    <source>
        <dbReference type="Proteomes" id="UP000829720"/>
    </source>
</evidence>
<evidence type="ECO:0000256" key="1">
    <source>
        <dbReference type="SAM" id="MobiDB-lite"/>
    </source>
</evidence>
<proteinExistence type="predicted"/>
<feature type="region of interest" description="Disordered" evidence="1">
    <location>
        <begin position="92"/>
        <end position="192"/>
    </location>
</feature>
<evidence type="ECO:0000313" key="3">
    <source>
        <dbReference type="EMBL" id="KAI1900063.1"/>
    </source>
</evidence>
<sequence>MAKLSVIEQPKKSVEENLPVQETGDPANANEENSDKHYVEEEIRDQEMVEEKEKPVLEEEEVKIEQVQIEKEPLKAVVEGDEVNSKKKLEEELKAEKKMEEEGVRVEEKMEEKLEEEVFTGHYSVTECQGHSPQDEASQSAQGDEAEPVDLSSPQQDNDQSRMKMKRKKKGANKRPSRTNAKASPAAVKRTKDTPPLNLKEFLVFKISKRYINFLLMALLWSPVAGYPTPEPSKQTEPVQRCAVCLDRRCATEVIVIYEYGSDKTIWEGQGNHPNCSKENLKPDVPCQTKDGGLALLYNKPLEFEGNTSFDKTIMDCSKLNFKTTDRQSGQTDPTTPVAVLSRQAIIGLSAGLPAGAVLVGLLVLLGKFLHRYCEKQRNRNPGPQQTPQEDNGDLHIPNGVRQKMKDNGIV</sequence>
<protein>
    <submittedName>
        <fullName evidence="3">Uncharacterized protein</fullName>
    </submittedName>
</protein>
<gene>
    <name evidence="3" type="ORF">AGOR_G00046170</name>
</gene>
<evidence type="ECO:0000256" key="2">
    <source>
        <dbReference type="SAM" id="Phobius"/>
    </source>
</evidence>
<feature type="region of interest" description="Disordered" evidence="1">
    <location>
        <begin position="378"/>
        <end position="411"/>
    </location>
</feature>
<comment type="caution">
    <text evidence="3">The sequence shown here is derived from an EMBL/GenBank/DDBJ whole genome shotgun (WGS) entry which is preliminary data.</text>
</comment>
<dbReference type="Proteomes" id="UP000829720">
    <property type="component" value="Unassembled WGS sequence"/>
</dbReference>
<keyword evidence="2" id="KW-1133">Transmembrane helix</keyword>
<accession>A0A8T3DSG7</accession>
<dbReference type="OrthoDB" id="8985970at2759"/>
<keyword evidence="2" id="KW-0472">Membrane</keyword>
<keyword evidence="2" id="KW-0812">Transmembrane</keyword>
<name>A0A8T3DSG7_9TELE</name>
<feature type="compositionally biased region" description="Polar residues" evidence="1">
    <location>
        <begin position="126"/>
        <end position="142"/>
    </location>
</feature>
<dbReference type="EMBL" id="JAERUA010000004">
    <property type="protein sequence ID" value="KAI1900063.1"/>
    <property type="molecule type" value="Genomic_DNA"/>
</dbReference>
<keyword evidence="4" id="KW-1185">Reference proteome</keyword>
<feature type="compositionally biased region" description="Polar residues" evidence="1">
    <location>
        <begin position="380"/>
        <end position="390"/>
    </location>
</feature>
<dbReference type="AlphaFoldDB" id="A0A8T3DSG7"/>
<reference evidence="3" key="1">
    <citation type="submission" date="2021-01" db="EMBL/GenBank/DDBJ databases">
        <authorList>
            <person name="Zahm M."/>
            <person name="Roques C."/>
            <person name="Cabau C."/>
            <person name="Klopp C."/>
            <person name="Donnadieu C."/>
            <person name="Jouanno E."/>
            <person name="Lampietro C."/>
            <person name="Louis A."/>
            <person name="Herpin A."/>
            <person name="Echchiki A."/>
            <person name="Berthelot C."/>
            <person name="Parey E."/>
            <person name="Roest-Crollius H."/>
            <person name="Braasch I."/>
            <person name="Postlethwait J."/>
            <person name="Bobe J."/>
            <person name="Montfort J."/>
            <person name="Bouchez O."/>
            <person name="Begum T."/>
            <person name="Mejri S."/>
            <person name="Adams A."/>
            <person name="Chen W.-J."/>
            <person name="Guiguen Y."/>
        </authorList>
    </citation>
    <scope>NUCLEOTIDE SEQUENCE</scope>
    <source>
        <tissue evidence="3">Blood</tissue>
    </source>
</reference>
<organism evidence="3 4">
    <name type="scientific">Albula goreensis</name>
    <dbReference type="NCBI Taxonomy" id="1534307"/>
    <lineage>
        <taxon>Eukaryota</taxon>
        <taxon>Metazoa</taxon>
        <taxon>Chordata</taxon>
        <taxon>Craniata</taxon>
        <taxon>Vertebrata</taxon>
        <taxon>Euteleostomi</taxon>
        <taxon>Actinopterygii</taxon>
        <taxon>Neopterygii</taxon>
        <taxon>Teleostei</taxon>
        <taxon>Albuliformes</taxon>
        <taxon>Albulidae</taxon>
        <taxon>Albula</taxon>
    </lineage>
</organism>
<feature type="region of interest" description="Disordered" evidence="1">
    <location>
        <begin position="1"/>
        <end position="36"/>
    </location>
</feature>
<feature type="transmembrane region" description="Helical" evidence="2">
    <location>
        <begin position="345"/>
        <end position="370"/>
    </location>
</feature>
<feature type="compositionally biased region" description="Basic and acidic residues" evidence="1">
    <location>
        <begin position="92"/>
        <end position="112"/>
    </location>
</feature>